<feature type="transmembrane region" description="Helical" evidence="6">
    <location>
        <begin position="204"/>
        <end position="222"/>
    </location>
</feature>
<dbReference type="Proteomes" id="UP000237061">
    <property type="component" value="Unassembled WGS sequence"/>
</dbReference>
<dbReference type="InterPro" id="IPR052964">
    <property type="entry name" value="Sporulation_signal_mat"/>
</dbReference>
<evidence type="ECO:0000256" key="3">
    <source>
        <dbReference type="ARBA" id="ARBA00022989"/>
    </source>
</evidence>
<feature type="transmembrane region" description="Helical" evidence="6">
    <location>
        <begin position="262"/>
        <end position="285"/>
    </location>
</feature>
<evidence type="ECO:0000313" key="9">
    <source>
        <dbReference type="Proteomes" id="UP000237061"/>
    </source>
</evidence>
<accession>A0A2S3ZRW4</accession>
<keyword evidence="3 6" id="KW-1133">Transmembrane helix</keyword>
<evidence type="ECO:0000313" key="8">
    <source>
        <dbReference type="EMBL" id="POH71968.1"/>
    </source>
</evidence>
<feature type="transmembrane region" description="Helical" evidence="6">
    <location>
        <begin position="316"/>
        <end position="337"/>
    </location>
</feature>
<dbReference type="Pfam" id="PF05090">
    <property type="entry name" value="HTTM"/>
    <property type="match status" value="1"/>
</dbReference>
<dbReference type="PANTHER" id="PTHR39535">
    <property type="entry name" value="SPORULATION-DELAYING PROTEIN SDPB"/>
    <property type="match status" value="1"/>
</dbReference>
<dbReference type="InterPro" id="IPR011020">
    <property type="entry name" value="HTTM-like"/>
</dbReference>
<feature type="compositionally biased region" description="Basic and acidic residues" evidence="5">
    <location>
        <begin position="1"/>
        <end position="10"/>
    </location>
</feature>
<comment type="subcellular location">
    <subcellularLocation>
        <location evidence="1">Endomembrane system</location>
        <topology evidence="1">Multi-pass membrane protein</topology>
    </subcellularLocation>
</comment>
<evidence type="ECO:0000256" key="2">
    <source>
        <dbReference type="ARBA" id="ARBA00022692"/>
    </source>
</evidence>
<comment type="caution">
    <text evidence="8">The sequence shown here is derived from an EMBL/GenBank/DDBJ whole genome shotgun (WGS) entry which is preliminary data.</text>
</comment>
<keyword evidence="4 6" id="KW-0472">Membrane</keyword>
<dbReference type="PANTHER" id="PTHR39535:SF2">
    <property type="entry name" value="HTTM DOMAIN-CONTAINING PROTEIN"/>
    <property type="match status" value="1"/>
</dbReference>
<keyword evidence="2 6" id="KW-0812">Transmembrane</keyword>
<feature type="region of interest" description="Disordered" evidence="5">
    <location>
        <begin position="1"/>
        <end position="24"/>
    </location>
</feature>
<dbReference type="InterPro" id="IPR053934">
    <property type="entry name" value="HTTM_dom"/>
</dbReference>
<evidence type="ECO:0000256" key="6">
    <source>
        <dbReference type="SAM" id="Phobius"/>
    </source>
</evidence>
<proteinExistence type="predicted"/>
<feature type="compositionally biased region" description="Polar residues" evidence="5">
    <location>
        <begin position="11"/>
        <end position="24"/>
    </location>
</feature>
<evidence type="ECO:0000256" key="1">
    <source>
        <dbReference type="ARBA" id="ARBA00004127"/>
    </source>
</evidence>
<reference evidence="8 9" key="1">
    <citation type="submission" date="2018-01" db="EMBL/GenBank/DDBJ databases">
        <title>Arthrobacter sp. nov., from glaciers in China.</title>
        <authorList>
            <person name="Liu Q."/>
            <person name="Xin Y.-H."/>
        </authorList>
    </citation>
    <scope>NUCLEOTIDE SEQUENCE [LARGE SCALE GENOMIC DNA]</scope>
    <source>
        <strain evidence="8 9">HLT2-12-2</strain>
    </source>
</reference>
<gene>
    <name evidence="8" type="ORF">CVS27_18210</name>
</gene>
<keyword evidence="9" id="KW-1185">Reference proteome</keyword>
<name>A0A2S3ZRW4_ARTGL</name>
<feature type="domain" description="HTTM-like" evidence="7">
    <location>
        <begin position="55"/>
        <end position="329"/>
    </location>
</feature>
<dbReference type="AlphaFoldDB" id="A0A2S3ZRW4"/>
<dbReference type="EMBL" id="PPXC01000019">
    <property type="protein sequence ID" value="POH71968.1"/>
    <property type="molecule type" value="Genomic_DNA"/>
</dbReference>
<dbReference type="GO" id="GO:0012505">
    <property type="term" value="C:endomembrane system"/>
    <property type="evidence" value="ECO:0007669"/>
    <property type="project" value="UniProtKB-SubCell"/>
</dbReference>
<evidence type="ECO:0000259" key="7">
    <source>
        <dbReference type="SMART" id="SM00752"/>
    </source>
</evidence>
<sequence length="393" mass="43548">MEMKNEKIDEMSSNNVAVPSEDTSAQPPTIRAWLRSNRWAPVKFINTILTWFVGNRHADYGLAVMRISTGTLTLGWLLLNIPVAARIWGPGSAYWDGFREILGYQWPLDLLRNAGTGPFWLWYAVTIVLAIAFLLGWRTRIVTPLLFVFYAGINAQNVTIADGGNYFLRIMLIYLVFADISRRWSLDSRRRAKKNLKETETGTVLHNLALILVVGQLCLVYLEAGLYKVQGLLWQNGTAMYYPLQSDAYGVFPWLSDMATNFGPVVVLVTYFSVLIQIAFPFMLFNKFTRRIALVGILAMHLGIAVLMGLPFFSGVMASADAVLVSGTTWVLIVAWLDRTGRNILGRLPKAAPREKSAADSSPSAASPAPAKLPATPNSGTKKDSEPDLTPIS</sequence>
<evidence type="ECO:0000256" key="4">
    <source>
        <dbReference type="ARBA" id="ARBA00023136"/>
    </source>
</evidence>
<feature type="region of interest" description="Disordered" evidence="5">
    <location>
        <begin position="352"/>
        <end position="393"/>
    </location>
</feature>
<protein>
    <submittedName>
        <fullName evidence="8">HTTM domain-containing protein</fullName>
    </submittedName>
</protein>
<feature type="transmembrane region" description="Helical" evidence="6">
    <location>
        <begin position="144"/>
        <end position="160"/>
    </location>
</feature>
<feature type="transmembrane region" description="Helical" evidence="6">
    <location>
        <begin position="292"/>
        <end position="310"/>
    </location>
</feature>
<feature type="transmembrane region" description="Helical" evidence="6">
    <location>
        <begin position="166"/>
        <end position="184"/>
    </location>
</feature>
<feature type="transmembrane region" description="Helical" evidence="6">
    <location>
        <begin position="119"/>
        <end position="137"/>
    </location>
</feature>
<dbReference type="SMART" id="SM00752">
    <property type="entry name" value="HTTM"/>
    <property type="match status" value="1"/>
</dbReference>
<evidence type="ECO:0000256" key="5">
    <source>
        <dbReference type="SAM" id="MobiDB-lite"/>
    </source>
</evidence>
<organism evidence="8 9">
    <name type="scientific">Arthrobacter glacialis</name>
    <dbReference type="NCBI Taxonomy" id="1664"/>
    <lineage>
        <taxon>Bacteria</taxon>
        <taxon>Bacillati</taxon>
        <taxon>Actinomycetota</taxon>
        <taxon>Actinomycetes</taxon>
        <taxon>Micrococcales</taxon>
        <taxon>Micrococcaceae</taxon>
        <taxon>Arthrobacter</taxon>
    </lineage>
</organism>
<dbReference type="RefSeq" id="WP_103467267.1">
    <property type="nucleotide sequence ID" value="NZ_PPXC01000019.1"/>
</dbReference>
<feature type="compositionally biased region" description="Low complexity" evidence="5">
    <location>
        <begin position="359"/>
        <end position="377"/>
    </location>
</feature>
<feature type="transmembrane region" description="Helical" evidence="6">
    <location>
        <begin position="71"/>
        <end position="89"/>
    </location>
</feature>